<reference evidence="2" key="1">
    <citation type="journal article" date="2023" name="Science">
        <title>Genome structures resolve the early diversification of teleost fishes.</title>
        <authorList>
            <person name="Parey E."/>
            <person name="Louis A."/>
            <person name="Montfort J."/>
            <person name="Bouchez O."/>
            <person name="Roques C."/>
            <person name="Iampietro C."/>
            <person name="Lluch J."/>
            <person name="Castinel A."/>
            <person name="Donnadieu C."/>
            <person name="Desvignes T."/>
            <person name="Floi Bucao C."/>
            <person name="Jouanno E."/>
            <person name="Wen M."/>
            <person name="Mejri S."/>
            <person name="Dirks R."/>
            <person name="Jansen H."/>
            <person name="Henkel C."/>
            <person name="Chen W.J."/>
            <person name="Zahm M."/>
            <person name="Cabau C."/>
            <person name="Klopp C."/>
            <person name="Thompson A.W."/>
            <person name="Robinson-Rechavi M."/>
            <person name="Braasch I."/>
            <person name="Lecointre G."/>
            <person name="Bobe J."/>
            <person name="Postlethwait J.H."/>
            <person name="Berthelot C."/>
            <person name="Roest Crollius H."/>
            <person name="Guiguen Y."/>
        </authorList>
    </citation>
    <scope>NUCLEOTIDE SEQUENCE</scope>
    <source>
        <strain evidence="2">NC1722</strain>
    </source>
</reference>
<accession>A0AAD7SEW3</accession>
<evidence type="ECO:0000256" key="1">
    <source>
        <dbReference type="SAM" id="MobiDB-lite"/>
    </source>
</evidence>
<protein>
    <submittedName>
        <fullName evidence="2">Uncharacterized protein</fullName>
    </submittedName>
</protein>
<gene>
    <name evidence="2" type="ORF">AAFF_G00387610</name>
</gene>
<keyword evidence="3" id="KW-1185">Reference proteome</keyword>
<comment type="caution">
    <text evidence="2">The sequence shown here is derived from an EMBL/GenBank/DDBJ whole genome shotgun (WGS) entry which is preliminary data.</text>
</comment>
<feature type="region of interest" description="Disordered" evidence="1">
    <location>
        <begin position="81"/>
        <end position="102"/>
    </location>
</feature>
<evidence type="ECO:0000313" key="2">
    <source>
        <dbReference type="EMBL" id="KAJ8401179.1"/>
    </source>
</evidence>
<dbReference type="AlphaFoldDB" id="A0AAD7SEW3"/>
<name>A0AAD7SEW3_9TELE</name>
<dbReference type="EMBL" id="JAINUG010000072">
    <property type="protein sequence ID" value="KAJ8401179.1"/>
    <property type="molecule type" value="Genomic_DNA"/>
</dbReference>
<proteinExistence type="predicted"/>
<organism evidence="2 3">
    <name type="scientific">Aldrovandia affinis</name>
    <dbReference type="NCBI Taxonomy" id="143900"/>
    <lineage>
        <taxon>Eukaryota</taxon>
        <taxon>Metazoa</taxon>
        <taxon>Chordata</taxon>
        <taxon>Craniata</taxon>
        <taxon>Vertebrata</taxon>
        <taxon>Euteleostomi</taxon>
        <taxon>Actinopterygii</taxon>
        <taxon>Neopterygii</taxon>
        <taxon>Teleostei</taxon>
        <taxon>Notacanthiformes</taxon>
        <taxon>Halosauridae</taxon>
        <taxon>Aldrovandia</taxon>
    </lineage>
</organism>
<feature type="region of interest" description="Disordered" evidence="1">
    <location>
        <begin position="1"/>
        <end position="47"/>
    </location>
</feature>
<sequence>MHSSQTLRGARRCQGGGGGAHPGRAGYEPLSESIRERRLGAAEEEEVGPVLRGLRSHSRVRRGAGRAESSCFALTGVQMGRDCEPAPPFTSVSPLPSGGELN</sequence>
<evidence type="ECO:0000313" key="3">
    <source>
        <dbReference type="Proteomes" id="UP001221898"/>
    </source>
</evidence>
<dbReference type="Proteomes" id="UP001221898">
    <property type="component" value="Unassembled WGS sequence"/>
</dbReference>